<evidence type="ECO:0000256" key="1">
    <source>
        <dbReference type="SAM" id="Phobius"/>
    </source>
</evidence>
<name>A0A0G3ERB7_9BURK</name>
<keyword evidence="1" id="KW-0812">Transmembrane</keyword>
<evidence type="ECO:0000313" key="2">
    <source>
        <dbReference type="EMBL" id="AKJ67256.1"/>
    </source>
</evidence>
<keyword evidence="1" id="KW-0472">Membrane</keyword>
<dbReference type="Proteomes" id="UP000036700">
    <property type="component" value="Chromosome"/>
</dbReference>
<sequence length="141" mass="15487">MSHTPDPEEIRFAYQIRQALDESASQLPAGAAERLAAARRQAIARKKPEARVVREPVLVTAMGAPLGLSAGNARRGGLLNRFGLLLPLFALILVLAGISYWERQQHINDMADIDAAVMSDELPLSAYLDHGFDVYLKHDAR</sequence>
<keyword evidence="1" id="KW-1133">Transmembrane helix</keyword>
<dbReference type="STRING" id="445709.ABW99_02435"/>
<dbReference type="EMBL" id="CP011568">
    <property type="protein sequence ID" value="AKJ67256.1"/>
    <property type="molecule type" value="Genomic_DNA"/>
</dbReference>
<organism evidence="2 3">
    <name type="scientific">Pandoraea thiooxydans</name>
    <dbReference type="NCBI Taxonomy" id="445709"/>
    <lineage>
        <taxon>Bacteria</taxon>
        <taxon>Pseudomonadati</taxon>
        <taxon>Pseudomonadota</taxon>
        <taxon>Betaproteobacteria</taxon>
        <taxon>Burkholderiales</taxon>
        <taxon>Burkholderiaceae</taxon>
        <taxon>Pandoraea</taxon>
    </lineage>
</organism>
<dbReference type="AlphaFoldDB" id="A0A0G3ERB7"/>
<proteinExistence type="predicted"/>
<reference evidence="3" key="1">
    <citation type="submission" date="2015-06" db="EMBL/GenBank/DDBJ databases">
        <authorList>
            <person name="Lim Y.L."/>
            <person name="Ee R."/>
            <person name="Yong D."/>
            <person name="How K.Y."/>
            <person name="Yin W.F."/>
            <person name="Chan K.G."/>
        </authorList>
    </citation>
    <scope>NUCLEOTIDE SEQUENCE [LARGE SCALE GENOMIC DNA]</scope>
    <source>
        <strain evidence="3">DSM 25325</strain>
    </source>
</reference>
<feature type="transmembrane region" description="Helical" evidence="1">
    <location>
        <begin position="82"/>
        <end position="101"/>
    </location>
</feature>
<keyword evidence="3" id="KW-1185">Reference proteome</keyword>
<protein>
    <recommendedName>
        <fullName evidence="4">DUF3619 domain-containing protein</fullName>
    </recommendedName>
</protein>
<dbReference type="PATRIC" id="fig|445709.3.peg.529"/>
<dbReference type="Pfam" id="PF12279">
    <property type="entry name" value="DUF3619"/>
    <property type="match status" value="1"/>
</dbReference>
<dbReference type="RefSeq" id="WP_047212793.1">
    <property type="nucleotide sequence ID" value="NZ_CP011568.3"/>
</dbReference>
<evidence type="ECO:0000313" key="3">
    <source>
        <dbReference type="Proteomes" id="UP000036700"/>
    </source>
</evidence>
<gene>
    <name evidence="2" type="ORF">ABW99_02435</name>
</gene>
<dbReference type="KEGG" id="ptx:ABW99_02435"/>
<dbReference type="OrthoDB" id="8562153at2"/>
<accession>A0A0G3ERB7</accession>
<dbReference type="InterPro" id="IPR022064">
    <property type="entry name" value="DUF3619"/>
</dbReference>
<evidence type="ECO:0008006" key="4">
    <source>
        <dbReference type="Google" id="ProtNLM"/>
    </source>
</evidence>